<dbReference type="EMBL" id="CP053661">
    <property type="protein sequence ID" value="QKD81983.1"/>
    <property type="molecule type" value="Genomic_DNA"/>
</dbReference>
<name>A0A6M8BFP2_9CYAN</name>
<protein>
    <submittedName>
        <fullName evidence="2">M23 family metallopeptidase</fullName>
    </submittedName>
</protein>
<sequence length="305" mass="32755">MTPLFKVRSLSVTAAFRKLRQGRQMLLGAGLGAIALLILLIAPAQATDLQIAPTNPRLGDTIAVVLRPTVPGEVAPTVTMDGTAYPVFPLSGNRYRALLPTTPLDRPGRKVIQVSGMGEPRNVAITLRDRSFPVQRIRVRGGGSGGTEYEFSRVDALKQIVSPEKYWRGAFARPASGRVSSEYGVRRYYNGVFAENYYHRGVDYAGGQGSPVVAPAAGRVVLVGRVEDGFVLHGNSVGIDHGQGVSSIFIHLSRIDVREGDFVQPGQRIGAIGATGSATGPNLHWGLFVNGKSVDPVPWRNQGFE</sequence>
<dbReference type="KEGG" id="theu:HPC62_07015"/>
<gene>
    <name evidence="2" type="ORF">HPC62_07015</name>
</gene>
<dbReference type="InterPro" id="IPR050570">
    <property type="entry name" value="Cell_wall_metabolism_enzyme"/>
</dbReference>
<organism evidence="2 3">
    <name type="scientific">Thermoleptolyngbya sichuanensis A183</name>
    <dbReference type="NCBI Taxonomy" id="2737172"/>
    <lineage>
        <taxon>Bacteria</taxon>
        <taxon>Bacillati</taxon>
        <taxon>Cyanobacteriota</taxon>
        <taxon>Cyanophyceae</taxon>
        <taxon>Oculatellales</taxon>
        <taxon>Oculatellaceae</taxon>
        <taxon>Thermoleptolyngbya</taxon>
        <taxon>Thermoleptolyngbya sichuanensis</taxon>
    </lineage>
</organism>
<feature type="domain" description="M23ase beta-sheet core" evidence="1">
    <location>
        <begin position="198"/>
        <end position="296"/>
    </location>
</feature>
<dbReference type="Gene3D" id="2.70.70.10">
    <property type="entry name" value="Glucose Permease (Domain IIA)"/>
    <property type="match status" value="1"/>
</dbReference>
<dbReference type="SUPFAM" id="SSF51261">
    <property type="entry name" value="Duplicated hybrid motif"/>
    <property type="match status" value="1"/>
</dbReference>
<dbReference type="InterPro" id="IPR016047">
    <property type="entry name" value="M23ase_b-sheet_dom"/>
</dbReference>
<dbReference type="Proteomes" id="UP000505210">
    <property type="component" value="Chromosome"/>
</dbReference>
<evidence type="ECO:0000313" key="3">
    <source>
        <dbReference type="Proteomes" id="UP000505210"/>
    </source>
</evidence>
<dbReference type="CDD" id="cd12797">
    <property type="entry name" value="M23_peptidase"/>
    <property type="match status" value="1"/>
</dbReference>
<keyword evidence="3" id="KW-1185">Reference proteome</keyword>
<proteinExistence type="predicted"/>
<accession>A0A6M8BFP2</accession>
<dbReference type="AlphaFoldDB" id="A0A6M8BFP2"/>
<evidence type="ECO:0000313" key="2">
    <source>
        <dbReference type="EMBL" id="QKD81983.1"/>
    </source>
</evidence>
<dbReference type="RefSeq" id="WP_172354363.1">
    <property type="nucleotide sequence ID" value="NZ_CP053661.1"/>
</dbReference>
<evidence type="ECO:0000259" key="1">
    <source>
        <dbReference type="Pfam" id="PF01551"/>
    </source>
</evidence>
<dbReference type="GO" id="GO:0004222">
    <property type="term" value="F:metalloendopeptidase activity"/>
    <property type="evidence" value="ECO:0007669"/>
    <property type="project" value="TreeGrafter"/>
</dbReference>
<dbReference type="PANTHER" id="PTHR21666">
    <property type="entry name" value="PEPTIDASE-RELATED"/>
    <property type="match status" value="1"/>
</dbReference>
<reference evidence="2 3" key="1">
    <citation type="submission" date="2020-05" db="EMBL/GenBank/DDBJ databases">
        <title>Complete genome sequence of of a novel Thermoleptolyngbya strain isolated from hot springs of Ganzi, Sichuan China.</title>
        <authorList>
            <person name="Tang J."/>
            <person name="Daroch M."/>
            <person name="Li L."/>
            <person name="Waleron K."/>
            <person name="Waleron M."/>
            <person name="Waleron M."/>
        </authorList>
    </citation>
    <scope>NUCLEOTIDE SEQUENCE [LARGE SCALE GENOMIC DNA]</scope>
    <source>
        <strain evidence="2 3">PKUAC-SCTA183</strain>
    </source>
</reference>
<dbReference type="InterPro" id="IPR011055">
    <property type="entry name" value="Dup_hybrid_motif"/>
</dbReference>
<dbReference type="PANTHER" id="PTHR21666:SF290">
    <property type="entry name" value="PEPTIDASE M23 DOMAIN PROTEIN"/>
    <property type="match status" value="1"/>
</dbReference>
<dbReference type="Pfam" id="PF01551">
    <property type="entry name" value="Peptidase_M23"/>
    <property type="match status" value="1"/>
</dbReference>